<dbReference type="PANTHER" id="PTHR32481">
    <property type="entry name" value="AMINOPEPTIDASE"/>
    <property type="match status" value="1"/>
</dbReference>
<accession>A0A1G7PBN2</accession>
<keyword evidence="5" id="KW-0378">Hydrolase</keyword>
<dbReference type="EMBL" id="FNCK01000001">
    <property type="protein sequence ID" value="SDF83634.1"/>
    <property type="molecule type" value="Genomic_DNA"/>
</dbReference>
<evidence type="ECO:0000256" key="8">
    <source>
        <dbReference type="PIRSR" id="PIRSR001123-2"/>
    </source>
</evidence>
<evidence type="ECO:0000256" key="2">
    <source>
        <dbReference type="ARBA" id="ARBA00022438"/>
    </source>
</evidence>
<dbReference type="AlphaFoldDB" id="A0A1G7PBN2"/>
<evidence type="ECO:0000256" key="6">
    <source>
        <dbReference type="PIRNR" id="PIRNR001123"/>
    </source>
</evidence>
<evidence type="ECO:0000256" key="5">
    <source>
        <dbReference type="ARBA" id="ARBA00022801"/>
    </source>
</evidence>
<name>A0A1G7PBN2_9LACT</name>
<evidence type="ECO:0000313" key="10">
    <source>
        <dbReference type="Proteomes" id="UP000199708"/>
    </source>
</evidence>
<feature type="binding site" evidence="8">
    <location>
        <position position="214"/>
    </location>
    <ligand>
        <name>Zn(2+)</name>
        <dbReference type="ChEBI" id="CHEBI:29105"/>
        <label>2</label>
    </ligand>
</feature>
<evidence type="ECO:0000256" key="4">
    <source>
        <dbReference type="ARBA" id="ARBA00022723"/>
    </source>
</evidence>
<dbReference type="Gene3D" id="2.40.30.40">
    <property type="entry name" value="Peptidase M42, domain 2"/>
    <property type="match status" value="1"/>
</dbReference>
<feature type="binding site" evidence="8">
    <location>
        <position position="179"/>
    </location>
    <ligand>
        <name>Zn(2+)</name>
        <dbReference type="ChEBI" id="CHEBI:29105"/>
        <label>2</label>
    </ligand>
</feature>
<reference evidence="9 10" key="1">
    <citation type="submission" date="2016-10" db="EMBL/GenBank/DDBJ databases">
        <authorList>
            <person name="de Groot N.N."/>
        </authorList>
    </citation>
    <scope>NUCLEOTIDE SEQUENCE [LARGE SCALE GENOMIC DNA]</scope>
    <source>
        <strain evidence="9 10">ATCC BAA-466</strain>
    </source>
</reference>
<dbReference type="SUPFAM" id="SSF101821">
    <property type="entry name" value="Aminopeptidase/glucanase lid domain"/>
    <property type="match status" value="1"/>
</dbReference>
<dbReference type="PANTHER" id="PTHR32481:SF0">
    <property type="entry name" value="AMINOPEPTIDASE YPDE-RELATED"/>
    <property type="match status" value="1"/>
</dbReference>
<evidence type="ECO:0000256" key="3">
    <source>
        <dbReference type="ARBA" id="ARBA00022670"/>
    </source>
</evidence>
<gene>
    <name evidence="9" type="ORF">SAMN05421791_101192</name>
</gene>
<keyword evidence="3" id="KW-0645">Protease</keyword>
<keyword evidence="4 8" id="KW-0479">Metal-binding</keyword>
<dbReference type="OrthoDB" id="9772053at2"/>
<feature type="binding site" evidence="8">
    <location>
        <position position="63"/>
    </location>
    <ligand>
        <name>Zn(2+)</name>
        <dbReference type="ChEBI" id="CHEBI:29105"/>
        <label>1</label>
    </ligand>
</feature>
<proteinExistence type="inferred from homology"/>
<keyword evidence="2 9" id="KW-0031">Aminopeptidase</keyword>
<evidence type="ECO:0000256" key="1">
    <source>
        <dbReference type="ARBA" id="ARBA00006272"/>
    </source>
</evidence>
<dbReference type="Proteomes" id="UP000199708">
    <property type="component" value="Unassembled WGS sequence"/>
</dbReference>
<dbReference type="Gene3D" id="3.40.630.10">
    <property type="entry name" value="Zn peptidases"/>
    <property type="match status" value="1"/>
</dbReference>
<sequence length="359" mass="40377">MNYRNLIRDLINAKGAPGFEDEVLEVLEAYKNSYTMQSDNLKNAYYNLDQIDPSKPTLMLDSHTDEVAFMVKAIDERGLIHLQALGGWLPEHVSAQHYLVRNTEGIYYPGISTSKPIHFMSPEERAKKVTLADLKIDLGASSRKEVIEDFKIAVGQPIVPATEFHINERNQVMFGKGFDNRIGVAVSVAIMHEMKDYIHDLPYNLVAAFASQEEVGMRGAVITSKRVNPQMALVFEGTPSDDFTADEYTEQARLGQGPQLRYRDNSYIANEWMLSRFNKIAKENKLPLQHAVREGGSTNAGAIHLSNLGLPVATLGTPTRYAHTNYCFCSYKDFEDTVKISLAFIKSLGLEDFNQFQLQ</sequence>
<organism evidence="9 10">
    <name type="scientific">Facklamia miroungae</name>
    <dbReference type="NCBI Taxonomy" id="120956"/>
    <lineage>
        <taxon>Bacteria</taxon>
        <taxon>Bacillati</taxon>
        <taxon>Bacillota</taxon>
        <taxon>Bacilli</taxon>
        <taxon>Lactobacillales</taxon>
        <taxon>Aerococcaceae</taxon>
        <taxon>Facklamia</taxon>
    </lineage>
</organism>
<evidence type="ECO:0000313" key="9">
    <source>
        <dbReference type="EMBL" id="SDF83634.1"/>
    </source>
</evidence>
<comment type="similarity">
    <text evidence="1 6">Belongs to the peptidase M42 family.</text>
</comment>
<feature type="active site" description="Proton acceptor" evidence="7">
    <location>
        <position position="213"/>
    </location>
</feature>
<dbReference type="InterPro" id="IPR051464">
    <property type="entry name" value="Peptidase_M42_aminopept"/>
</dbReference>
<dbReference type="GO" id="GO:0006508">
    <property type="term" value="P:proteolysis"/>
    <property type="evidence" value="ECO:0007669"/>
    <property type="project" value="UniProtKB-KW"/>
</dbReference>
<feature type="binding site" evidence="8">
    <location>
        <position position="179"/>
    </location>
    <ligand>
        <name>Zn(2+)</name>
        <dbReference type="ChEBI" id="CHEBI:29105"/>
        <label>1</label>
    </ligand>
</feature>
<comment type="cofactor">
    <cofactor evidence="8">
        <name>a divalent metal cation</name>
        <dbReference type="ChEBI" id="CHEBI:60240"/>
    </cofactor>
    <text evidence="8">Binds 2 divalent metal cations per subunit.</text>
</comment>
<dbReference type="Pfam" id="PF05343">
    <property type="entry name" value="Peptidase_M42"/>
    <property type="match status" value="1"/>
</dbReference>
<protein>
    <submittedName>
        <fullName evidence="9">Putative aminopeptidase FrvX</fullName>
    </submittedName>
</protein>
<dbReference type="GO" id="GO:0004177">
    <property type="term" value="F:aminopeptidase activity"/>
    <property type="evidence" value="ECO:0007669"/>
    <property type="project" value="UniProtKB-UniRule"/>
</dbReference>
<dbReference type="RefSeq" id="WP_090288896.1">
    <property type="nucleotide sequence ID" value="NZ_FNCK01000001.1"/>
</dbReference>
<dbReference type="SUPFAM" id="SSF53187">
    <property type="entry name" value="Zn-dependent exopeptidases"/>
    <property type="match status" value="1"/>
</dbReference>
<dbReference type="InterPro" id="IPR023367">
    <property type="entry name" value="Peptidase_M42_dom2"/>
</dbReference>
<dbReference type="InterPro" id="IPR008007">
    <property type="entry name" value="Peptidase_M42"/>
</dbReference>
<dbReference type="GO" id="GO:0046872">
    <property type="term" value="F:metal ion binding"/>
    <property type="evidence" value="ECO:0007669"/>
    <property type="project" value="UniProtKB-UniRule"/>
</dbReference>
<keyword evidence="10" id="KW-1185">Reference proteome</keyword>
<feature type="binding site" evidence="8">
    <location>
        <position position="323"/>
    </location>
    <ligand>
        <name>Zn(2+)</name>
        <dbReference type="ChEBI" id="CHEBI:29105"/>
        <label>2</label>
    </ligand>
</feature>
<dbReference type="PIRSF" id="PIRSF001123">
    <property type="entry name" value="PepA_GA"/>
    <property type="match status" value="1"/>
</dbReference>
<feature type="binding site" evidence="8">
    <location>
        <position position="236"/>
    </location>
    <ligand>
        <name>Zn(2+)</name>
        <dbReference type="ChEBI" id="CHEBI:29105"/>
        <label>1</label>
    </ligand>
</feature>
<dbReference type="STRING" id="120956.SAMN05421791_101192"/>
<evidence type="ECO:0000256" key="7">
    <source>
        <dbReference type="PIRSR" id="PIRSR001123-1"/>
    </source>
</evidence>